<evidence type="ECO:0000256" key="9">
    <source>
        <dbReference type="ARBA" id="ARBA00044021"/>
    </source>
</evidence>
<dbReference type="SUPFAM" id="SSF53756">
    <property type="entry name" value="UDP-Glycosyltransferase/glycogen phosphorylase"/>
    <property type="match status" value="1"/>
</dbReference>
<sequence>MTVTFIYFFGGGFLQFAAQSEERPFIVGHFHEWLAGLGLVLSRARRLPVATIFTTHATLLGRYLCAGSVDFYNNLHSFDVDKEAGERQIYHRYCLERAAAHCAHVLTTVSHVTAAEAEHLLKRKPGGCCGNSRPPPYILGVDPHIGRGEGTPVYLGEGGQSTLVGIPTSHTGTPVSPRGDPVPFGGTPTEPGGPQHPHKDPNVPHRDPSIAQGGLSALWGDPNRTRGAPAPLVGPQHLPWGPQYPLRGPQHPYGDPNVPHRDPNRPQGGPSTFLGPQHPPQGPQNPHGDPNMP</sequence>
<keyword evidence="14" id="KW-1185">Reference proteome</keyword>
<dbReference type="UniPathway" id="UPA00164"/>
<keyword evidence="7 11" id="KW-0320">Glycogen biosynthesis</keyword>
<keyword evidence="4" id="KW-0597">Phosphoprotein</keyword>
<comment type="catalytic activity">
    <reaction evidence="10">
        <text>[(1-&gt;4)-alpha-D-glucosyl](n) + UDP-alpha-D-glucose = [(1-&gt;4)-alpha-D-glucosyl](n+1) + UDP + H(+)</text>
        <dbReference type="Rhea" id="RHEA:18549"/>
        <dbReference type="Rhea" id="RHEA-COMP:9584"/>
        <dbReference type="Rhea" id="RHEA-COMP:9587"/>
        <dbReference type="ChEBI" id="CHEBI:15378"/>
        <dbReference type="ChEBI" id="CHEBI:15444"/>
        <dbReference type="ChEBI" id="CHEBI:58223"/>
        <dbReference type="ChEBI" id="CHEBI:58885"/>
        <dbReference type="EC" id="2.4.1.11"/>
    </reaction>
    <physiologicalReaction direction="left-to-right" evidence="10">
        <dbReference type="Rhea" id="RHEA:18550"/>
    </physiologicalReaction>
</comment>
<dbReference type="Proteomes" id="UP000694541">
    <property type="component" value="Unplaced"/>
</dbReference>
<keyword evidence="3" id="KW-0021">Allosteric enzyme</keyword>
<evidence type="ECO:0000313" key="14">
    <source>
        <dbReference type="Proteomes" id="UP000694541"/>
    </source>
</evidence>
<evidence type="ECO:0000256" key="8">
    <source>
        <dbReference type="ARBA" id="ARBA00043883"/>
    </source>
</evidence>
<evidence type="ECO:0000256" key="1">
    <source>
        <dbReference type="ARBA" id="ARBA00004964"/>
    </source>
</evidence>
<evidence type="ECO:0000256" key="12">
    <source>
        <dbReference type="SAM" id="MobiDB-lite"/>
    </source>
</evidence>
<accession>A0A8B9S0V6</accession>
<comment type="function">
    <text evidence="8">Glycogen synthase participates in the glycogen biosynthetic process along with glycogenin and glycogen branching enzyme. Extends the primer composed of a few glucose units formed by glycogenin by adding new glucose units to it. In this context, glycogen synthase transfers the glycosyl residue from UDP-Glc to the non-reducing end of alpha-1,4-glucan.</text>
</comment>
<name>A0A8B9S0V6_9AVES</name>
<evidence type="ECO:0000256" key="6">
    <source>
        <dbReference type="ARBA" id="ARBA00022679"/>
    </source>
</evidence>
<comment type="function">
    <text evidence="11">Transfers the glycosyl residue from UDP-Glc to the non-reducing end of alpha-1,4-glucan.</text>
</comment>
<proteinExistence type="inferred from homology"/>
<comment type="pathway">
    <text evidence="1 11">Glycan biosynthesis; glycogen biosynthesis.</text>
</comment>
<evidence type="ECO:0000256" key="7">
    <source>
        <dbReference type="ARBA" id="ARBA00023056"/>
    </source>
</evidence>
<evidence type="ECO:0000256" key="11">
    <source>
        <dbReference type="RuleBase" id="RU363104"/>
    </source>
</evidence>
<protein>
    <recommendedName>
        <fullName evidence="11">Glycogen [starch] synthase</fullName>
        <ecNumber evidence="11">2.4.1.11</ecNumber>
    </recommendedName>
</protein>
<dbReference type="Ensembl" id="ENSANIT00000023959.1">
    <property type="protein sequence ID" value="ENSANIP00000023185.1"/>
    <property type="gene ID" value="ENSANIG00000015774.1"/>
</dbReference>
<dbReference type="GO" id="GO:0004373">
    <property type="term" value="F:alpha-1,4-glucan glucosyltransferase (UDP-glucose donor) activity"/>
    <property type="evidence" value="ECO:0007669"/>
    <property type="project" value="UniProtKB-EC"/>
</dbReference>
<evidence type="ECO:0000256" key="3">
    <source>
        <dbReference type="ARBA" id="ARBA00022533"/>
    </source>
</evidence>
<feature type="compositionally biased region" description="Low complexity" evidence="12">
    <location>
        <begin position="284"/>
        <end position="293"/>
    </location>
</feature>
<dbReference type="AlphaFoldDB" id="A0A8B9S0V6"/>
<evidence type="ECO:0000313" key="13">
    <source>
        <dbReference type="Ensembl" id="ENSANIP00000023185.1"/>
    </source>
</evidence>
<reference evidence="13" key="1">
    <citation type="submission" date="2025-08" db="UniProtKB">
        <authorList>
            <consortium name="Ensembl"/>
        </authorList>
    </citation>
    <scope>IDENTIFICATION</scope>
</reference>
<organism evidence="13 14">
    <name type="scientific">Accipiter nisus</name>
    <name type="common">Eurasian sparrowhawk</name>
    <dbReference type="NCBI Taxonomy" id="211598"/>
    <lineage>
        <taxon>Eukaryota</taxon>
        <taxon>Metazoa</taxon>
        <taxon>Chordata</taxon>
        <taxon>Craniata</taxon>
        <taxon>Vertebrata</taxon>
        <taxon>Euteleostomi</taxon>
        <taxon>Archelosauria</taxon>
        <taxon>Archosauria</taxon>
        <taxon>Dinosauria</taxon>
        <taxon>Saurischia</taxon>
        <taxon>Theropoda</taxon>
        <taxon>Coelurosauria</taxon>
        <taxon>Aves</taxon>
        <taxon>Neognathae</taxon>
        <taxon>Neoaves</taxon>
        <taxon>Telluraves</taxon>
        <taxon>Accipitrimorphae</taxon>
        <taxon>Accipitriformes</taxon>
        <taxon>Accipitridae</taxon>
        <taxon>Accipitrinae</taxon>
        <taxon>Accipiter</taxon>
    </lineage>
</organism>
<keyword evidence="5 11" id="KW-0328">Glycosyltransferase</keyword>
<dbReference type="Pfam" id="PF05693">
    <property type="entry name" value="Glycogen_syn"/>
    <property type="match status" value="1"/>
</dbReference>
<feature type="compositionally biased region" description="Polar residues" evidence="12">
    <location>
        <begin position="160"/>
        <end position="174"/>
    </location>
</feature>
<feature type="compositionally biased region" description="Basic and acidic residues" evidence="12">
    <location>
        <begin position="197"/>
        <end position="208"/>
    </location>
</feature>
<dbReference type="EC" id="2.4.1.11" evidence="11"/>
<evidence type="ECO:0000256" key="4">
    <source>
        <dbReference type="ARBA" id="ARBA00022553"/>
    </source>
</evidence>
<comment type="subunit">
    <text evidence="9">Part of the GYS1-GYG1 complex, a heterooctamer composed of a tetramer of GYS1 and 2 dimers of GYG1, where each GYS1 protomer binds to one GYG1 subunit (via GYG1 C-terminus); the GYS1 tetramer may dissociate from GYG1 dimers to continue glycogen polymerization on its own.</text>
</comment>
<dbReference type="GO" id="GO:0005737">
    <property type="term" value="C:cytoplasm"/>
    <property type="evidence" value="ECO:0007669"/>
    <property type="project" value="TreeGrafter"/>
</dbReference>
<evidence type="ECO:0000256" key="5">
    <source>
        <dbReference type="ARBA" id="ARBA00022676"/>
    </source>
</evidence>
<feature type="compositionally biased region" description="Low complexity" evidence="12">
    <location>
        <begin position="181"/>
        <end position="195"/>
    </location>
</feature>
<dbReference type="PANTHER" id="PTHR10176">
    <property type="entry name" value="GLYCOGEN SYNTHASE"/>
    <property type="match status" value="1"/>
</dbReference>
<evidence type="ECO:0000256" key="10">
    <source>
        <dbReference type="ARBA" id="ARBA00047345"/>
    </source>
</evidence>
<dbReference type="Gene3D" id="3.40.50.2000">
    <property type="entry name" value="Glycogen Phosphorylase B"/>
    <property type="match status" value="1"/>
</dbReference>
<dbReference type="PANTHER" id="PTHR10176:SF2">
    <property type="entry name" value="GLYCOGEN [STARCH] SYNTHASE, MUSCLE"/>
    <property type="match status" value="1"/>
</dbReference>
<comment type="similarity">
    <text evidence="2 11">Belongs to the glycosyltransferase 3 family.</text>
</comment>
<evidence type="ECO:0000256" key="2">
    <source>
        <dbReference type="ARBA" id="ARBA00010686"/>
    </source>
</evidence>
<reference evidence="13" key="2">
    <citation type="submission" date="2025-09" db="UniProtKB">
        <authorList>
            <consortium name="Ensembl"/>
        </authorList>
    </citation>
    <scope>IDENTIFICATION</scope>
</reference>
<keyword evidence="6 11" id="KW-0808">Transferase</keyword>
<feature type="region of interest" description="Disordered" evidence="12">
    <location>
        <begin position="149"/>
        <end position="293"/>
    </location>
</feature>
<dbReference type="InterPro" id="IPR008631">
    <property type="entry name" value="Glycogen_synth"/>
</dbReference>
<dbReference type="GO" id="GO:0005978">
    <property type="term" value="P:glycogen biosynthetic process"/>
    <property type="evidence" value="ECO:0007669"/>
    <property type="project" value="UniProtKB-UniPathway"/>
</dbReference>